<dbReference type="Proteomes" id="UP000315295">
    <property type="component" value="Unassembled WGS sequence"/>
</dbReference>
<proteinExistence type="predicted"/>
<accession>A0A540NF86</accession>
<dbReference type="EMBL" id="VIEB01000053">
    <property type="protein sequence ID" value="TQE09678.1"/>
    <property type="molecule type" value="Genomic_DNA"/>
</dbReference>
<evidence type="ECO:0000313" key="2">
    <source>
        <dbReference type="Proteomes" id="UP000315295"/>
    </source>
</evidence>
<comment type="caution">
    <text evidence="1">The sequence shown here is derived from an EMBL/GenBank/DDBJ whole genome shotgun (WGS) entry which is preliminary data.</text>
</comment>
<protein>
    <submittedName>
        <fullName evidence="1">Uncharacterized protein</fullName>
    </submittedName>
</protein>
<evidence type="ECO:0000313" key="1">
    <source>
        <dbReference type="EMBL" id="TQE09678.1"/>
    </source>
</evidence>
<keyword evidence="2" id="KW-1185">Reference proteome</keyword>
<name>A0A540NF86_MALBA</name>
<gene>
    <name evidence="1" type="ORF">C1H46_004635</name>
</gene>
<organism evidence="1 2">
    <name type="scientific">Malus baccata</name>
    <name type="common">Siberian crab apple</name>
    <name type="synonym">Pyrus baccata</name>
    <dbReference type="NCBI Taxonomy" id="106549"/>
    <lineage>
        <taxon>Eukaryota</taxon>
        <taxon>Viridiplantae</taxon>
        <taxon>Streptophyta</taxon>
        <taxon>Embryophyta</taxon>
        <taxon>Tracheophyta</taxon>
        <taxon>Spermatophyta</taxon>
        <taxon>Magnoliopsida</taxon>
        <taxon>eudicotyledons</taxon>
        <taxon>Gunneridae</taxon>
        <taxon>Pentapetalae</taxon>
        <taxon>rosids</taxon>
        <taxon>fabids</taxon>
        <taxon>Rosales</taxon>
        <taxon>Rosaceae</taxon>
        <taxon>Amygdaloideae</taxon>
        <taxon>Maleae</taxon>
        <taxon>Malus</taxon>
    </lineage>
</organism>
<sequence length="68" mass="7609">MAAQAESHYNFVDIENQMKNLENLSGTTPQTEIFVFGYISTITFEGETIVSTVAPTPTNITDPSRHRF</sequence>
<reference evidence="1 2" key="1">
    <citation type="journal article" date="2019" name="G3 (Bethesda)">
        <title>Sequencing of a Wild Apple (Malus baccata) Genome Unravels the Differences Between Cultivated and Wild Apple Species Regarding Disease Resistance and Cold Tolerance.</title>
        <authorList>
            <person name="Chen X."/>
        </authorList>
    </citation>
    <scope>NUCLEOTIDE SEQUENCE [LARGE SCALE GENOMIC DNA]</scope>
    <source>
        <strain evidence="2">cv. Shandingzi</strain>
        <tissue evidence="1">Leaves</tissue>
    </source>
</reference>
<dbReference type="AlphaFoldDB" id="A0A540NF86"/>